<organism evidence="1 2">
    <name type="scientific">Adhaeribacter terreus</name>
    <dbReference type="NCBI Taxonomy" id="529703"/>
    <lineage>
        <taxon>Bacteria</taxon>
        <taxon>Pseudomonadati</taxon>
        <taxon>Bacteroidota</taxon>
        <taxon>Cytophagia</taxon>
        <taxon>Cytophagales</taxon>
        <taxon>Hymenobacteraceae</taxon>
        <taxon>Adhaeribacter</taxon>
    </lineage>
</organism>
<dbReference type="Proteomes" id="UP001596161">
    <property type="component" value="Unassembled WGS sequence"/>
</dbReference>
<keyword evidence="2" id="KW-1185">Reference proteome</keyword>
<proteinExistence type="predicted"/>
<dbReference type="EMBL" id="JBHSKT010000002">
    <property type="protein sequence ID" value="MFC5269931.1"/>
    <property type="molecule type" value="Genomic_DNA"/>
</dbReference>
<name>A0ABW0EAB7_9BACT</name>
<evidence type="ECO:0000313" key="2">
    <source>
        <dbReference type="Proteomes" id="UP001596161"/>
    </source>
</evidence>
<protein>
    <submittedName>
        <fullName evidence="1">Uncharacterized protein</fullName>
    </submittedName>
</protein>
<evidence type="ECO:0000313" key="1">
    <source>
        <dbReference type="EMBL" id="MFC5269931.1"/>
    </source>
</evidence>
<sequence>MLKRLLFLLPSLFVGFTGFSQEAGYDDILFNGRFSLNQNSDKHAGMLYRQRGLEDNQSIFYYSRMDSSLATTSSVLKLHRRNVALASTGNGHYSAHLFQRVGYDSVRTIILGKEGEIISKKSSYRGYGKPKLITLSKADNDSTFLLVYATKSPKGYVIQKIDLGQNVLWEQKISPEKGAQFLQLLVNNAHIWAIAATKPGTGKVIQTIYCLAGTTGNIIGQSKLNQPTDRREIGAIGFGPDQEIAINGRWFNKMRTSPNKPGQMFFTRISPTGQRLADATGTNAGSMLALQKQKVLWEKLQYTPDGSWHLVGESFKSTSYMAHLLPRIALGIVTFGYVNMGFSTVRTQDLLHLTLSPEGKLETFNNYRLPVTSYTFPNWIPPYRLATLAFGQGIFRYRGHFSNPFSVIIKTPEEVKIVNTQNHQISTLTSLDKNTNEDVFGVLGNKLLIFRGTRKEVGMWHVELPSEILPAKAEIPTEK</sequence>
<accession>A0ABW0EAB7</accession>
<reference evidence="2" key="1">
    <citation type="journal article" date="2019" name="Int. J. Syst. Evol. Microbiol.">
        <title>The Global Catalogue of Microorganisms (GCM) 10K type strain sequencing project: providing services to taxonomists for standard genome sequencing and annotation.</title>
        <authorList>
            <consortium name="The Broad Institute Genomics Platform"/>
            <consortium name="The Broad Institute Genome Sequencing Center for Infectious Disease"/>
            <person name="Wu L."/>
            <person name="Ma J."/>
        </authorList>
    </citation>
    <scope>NUCLEOTIDE SEQUENCE [LARGE SCALE GENOMIC DNA]</scope>
    <source>
        <strain evidence="2">KACC 12602</strain>
    </source>
</reference>
<dbReference type="RefSeq" id="WP_378016311.1">
    <property type="nucleotide sequence ID" value="NZ_JBHSKT010000002.1"/>
</dbReference>
<comment type="caution">
    <text evidence="1">The sequence shown here is derived from an EMBL/GenBank/DDBJ whole genome shotgun (WGS) entry which is preliminary data.</text>
</comment>
<gene>
    <name evidence="1" type="ORF">ACFPIB_04865</name>
</gene>